<reference evidence="12 13" key="1">
    <citation type="journal article" date="2016" name="Front. Microbiol.">
        <title>Comprehensive Phylogenetic Analysis of Bovine Non-aureus Staphylococci Species Based on Whole-Genome Sequencing.</title>
        <authorList>
            <person name="Naushad S."/>
            <person name="Barkema H.W."/>
            <person name="Luby C."/>
            <person name="Condas L.A."/>
            <person name="Nobrega D.B."/>
            <person name="Carson D.A."/>
            <person name="De Buck J."/>
        </authorList>
    </citation>
    <scope>NUCLEOTIDE SEQUENCE [LARGE SCALE GENOMIC DNA]</scope>
    <source>
        <strain evidence="12 13">SNUC 2993</strain>
    </source>
</reference>
<feature type="transmembrane region" description="Helical" evidence="10">
    <location>
        <begin position="372"/>
        <end position="395"/>
    </location>
</feature>
<feature type="transmembrane region" description="Helical" evidence="10">
    <location>
        <begin position="328"/>
        <end position="352"/>
    </location>
</feature>
<feature type="domain" description="NADH:quinone oxidoreductase/Mrp antiporter transmembrane" evidence="11">
    <location>
        <begin position="130"/>
        <end position="418"/>
    </location>
</feature>
<evidence type="ECO:0000313" key="13">
    <source>
        <dbReference type="Proteomes" id="UP000240717"/>
    </source>
</evidence>
<dbReference type="NCBIfam" id="NF005818">
    <property type="entry name" value="PRK07691.1"/>
    <property type="match status" value="1"/>
</dbReference>
<evidence type="ECO:0000256" key="9">
    <source>
        <dbReference type="RuleBase" id="RU000320"/>
    </source>
</evidence>
<keyword evidence="3" id="KW-0050">Antiport</keyword>
<evidence type="ECO:0000256" key="6">
    <source>
        <dbReference type="ARBA" id="ARBA00022989"/>
    </source>
</evidence>
<evidence type="ECO:0000256" key="8">
    <source>
        <dbReference type="ARBA" id="ARBA00023136"/>
    </source>
</evidence>
<dbReference type="InterPro" id="IPR003918">
    <property type="entry name" value="NADH_UbQ_OxRdtase"/>
</dbReference>
<dbReference type="GO" id="GO:0005886">
    <property type="term" value="C:plasma membrane"/>
    <property type="evidence" value="ECO:0007669"/>
    <property type="project" value="UniProtKB-SubCell"/>
</dbReference>
<dbReference type="GO" id="GO:0008137">
    <property type="term" value="F:NADH dehydrogenase (ubiquinone) activity"/>
    <property type="evidence" value="ECO:0007669"/>
    <property type="project" value="InterPro"/>
</dbReference>
<organism evidence="12 13">
    <name type="scientific">Staphylococcus warneri</name>
    <dbReference type="NCBI Taxonomy" id="1292"/>
    <lineage>
        <taxon>Bacteria</taxon>
        <taxon>Bacillati</taxon>
        <taxon>Bacillota</taxon>
        <taxon>Bacilli</taxon>
        <taxon>Bacillales</taxon>
        <taxon>Staphylococcaceae</taxon>
        <taxon>Staphylococcus</taxon>
    </lineage>
</organism>
<dbReference type="EMBL" id="PZEV01000015">
    <property type="protein sequence ID" value="PTI51276.1"/>
    <property type="molecule type" value="Genomic_DNA"/>
</dbReference>
<dbReference type="Proteomes" id="UP000240717">
    <property type="component" value="Unassembled WGS sequence"/>
</dbReference>
<dbReference type="PRINTS" id="PR01437">
    <property type="entry name" value="NUOXDRDTASE4"/>
</dbReference>
<feature type="transmembrane region" description="Helical" evidence="10">
    <location>
        <begin position="452"/>
        <end position="477"/>
    </location>
</feature>
<keyword evidence="5 9" id="KW-0812">Transmembrane</keyword>
<accession>A0A2T4Q0W8</accession>
<dbReference type="GO" id="GO:0015297">
    <property type="term" value="F:antiporter activity"/>
    <property type="evidence" value="ECO:0007669"/>
    <property type="project" value="UniProtKB-KW"/>
</dbReference>
<dbReference type="RefSeq" id="WP_002450813.1">
    <property type="nucleotide sequence ID" value="NZ_CP054017.1"/>
</dbReference>
<feature type="transmembrane region" description="Helical" evidence="10">
    <location>
        <begin position="70"/>
        <end position="97"/>
    </location>
</feature>
<evidence type="ECO:0000256" key="2">
    <source>
        <dbReference type="ARBA" id="ARBA00005346"/>
    </source>
</evidence>
<evidence type="ECO:0000256" key="4">
    <source>
        <dbReference type="ARBA" id="ARBA00022475"/>
    </source>
</evidence>
<proteinExistence type="inferred from homology"/>
<evidence type="ECO:0000313" key="12">
    <source>
        <dbReference type="EMBL" id="PTI51276.1"/>
    </source>
</evidence>
<dbReference type="PANTHER" id="PTHR42703:SF1">
    <property type="entry name" value="NA(+)_H(+) ANTIPORTER SUBUNIT D1"/>
    <property type="match status" value="1"/>
</dbReference>
<feature type="transmembrane region" description="Helical" evidence="10">
    <location>
        <begin position="109"/>
        <end position="126"/>
    </location>
</feature>
<dbReference type="InterPro" id="IPR001750">
    <property type="entry name" value="ND/Mrp_TM"/>
</dbReference>
<evidence type="ECO:0000256" key="5">
    <source>
        <dbReference type="ARBA" id="ARBA00022692"/>
    </source>
</evidence>
<keyword evidence="3" id="KW-0813">Transport</keyword>
<name>A0A2T4Q0W8_STAWA</name>
<evidence type="ECO:0000259" key="11">
    <source>
        <dbReference type="Pfam" id="PF00361"/>
    </source>
</evidence>
<feature type="transmembrane region" description="Helical" evidence="10">
    <location>
        <begin position="407"/>
        <end position="431"/>
    </location>
</feature>
<dbReference type="PANTHER" id="PTHR42703">
    <property type="entry name" value="NADH DEHYDROGENASE"/>
    <property type="match status" value="1"/>
</dbReference>
<keyword evidence="7" id="KW-0406">Ion transport</keyword>
<comment type="caution">
    <text evidence="12">The sequence shown here is derived from an EMBL/GenBank/DDBJ whole genome shotgun (WGS) entry which is preliminary data.</text>
</comment>
<feature type="transmembrane region" description="Helical" evidence="10">
    <location>
        <begin position="242"/>
        <end position="268"/>
    </location>
</feature>
<feature type="transmembrane region" description="Helical" evidence="10">
    <location>
        <begin position="206"/>
        <end position="230"/>
    </location>
</feature>
<comment type="similarity">
    <text evidence="2">Belongs to the CPA3 antiporters (TC 2.A.63) subunit D family.</text>
</comment>
<comment type="subcellular location">
    <subcellularLocation>
        <location evidence="1">Cell membrane</location>
        <topology evidence="1">Multi-pass membrane protein</topology>
    </subcellularLocation>
    <subcellularLocation>
        <location evidence="9">Membrane</location>
        <topology evidence="9">Multi-pass membrane protein</topology>
    </subcellularLocation>
</comment>
<dbReference type="Pfam" id="PF00361">
    <property type="entry name" value="Proton_antipo_M"/>
    <property type="match status" value="1"/>
</dbReference>
<gene>
    <name evidence="12" type="ORF">BU085_05955</name>
</gene>
<evidence type="ECO:0000256" key="1">
    <source>
        <dbReference type="ARBA" id="ARBA00004651"/>
    </source>
</evidence>
<dbReference type="GO" id="GO:0042773">
    <property type="term" value="P:ATP synthesis coupled electron transport"/>
    <property type="evidence" value="ECO:0007669"/>
    <property type="project" value="InterPro"/>
</dbReference>
<feature type="transmembrane region" description="Helical" evidence="10">
    <location>
        <begin position="33"/>
        <end position="50"/>
    </location>
</feature>
<feature type="transmembrane region" description="Helical" evidence="10">
    <location>
        <begin position="6"/>
        <end position="24"/>
    </location>
</feature>
<feature type="transmembrane region" description="Helical" evidence="10">
    <location>
        <begin position="274"/>
        <end position="297"/>
    </location>
</feature>
<dbReference type="AlphaFoldDB" id="A0A2T4Q0W8"/>
<keyword evidence="4" id="KW-1003">Cell membrane</keyword>
<keyword evidence="6 10" id="KW-1133">Transmembrane helix</keyword>
<keyword evidence="8 10" id="KW-0472">Membrane</keyword>
<feature type="transmembrane region" description="Helical" evidence="10">
    <location>
        <begin position="304"/>
        <end position="322"/>
    </location>
</feature>
<evidence type="ECO:0000256" key="10">
    <source>
        <dbReference type="SAM" id="Phobius"/>
    </source>
</evidence>
<evidence type="ECO:0000256" key="3">
    <source>
        <dbReference type="ARBA" id="ARBA00022449"/>
    </source>
</evidence>
<feature type="transmembrane region" description="Helical" evidence="10">
    <location>
        <begin position="164"/>
        <end position="186"/>
    </location>
</feature>
<protein>
    <submittedName>
        <fullName evidence="12">Na+/H+ antiporter subunit D</fullName>
    </submittedName>
</protein>
<feature type="transmembrane region" description="Helical" evidence="10">
    <location>
        <begin position="132"/>
        <end position="152"/>
    </location>
</feature>
<evidence type="ECO:0000256" key="7">
    <source>
        <dbReference type="ARBA" id="ARBA00023065"/>
    </source>
</evidence>
<dbReference type="InterPro" id="IPR050586">
    <property type="entry name" value="CPA3_Na-H_Antiporter_D"/>
</dbReference>
<sequence length="499" mass="55013">MSESNMLALTLVVPILTAILLVFIGKRPHIKRYVALVGTIITLIIAILNLKNVLQDGPIKLELGSWKAPYSIVFVLDIFSALLIITSIIITALIILYSYRSIGVERETFYYYFSIMFMLIGIIGAFTTGDIFNLFVFFEVFLMSSYCLLVIGTTKIQLQETIKYILVNVVSSSFFVMGVAILYSVVGTLNLAHISQRLNDLSAHESGLVNIVFILFIFVFATKAGVFPMYVWLPGAYYAPPFAIIAFFGALLTKVGVYAIARTLSLFFNNTVSFSHYVILFLAIMTIIFGCVGAIAYYDTKKIILYNIMIAVGVILVGVAMMNEAGMIGAIYYTIHDMLVKASLFLLIGVMYKITKTTDLRLFGGLIKQYPVLGWTFFIAALSLAGIPPLSGFYGKLYIVQATFEKGFYITGIVVLLSSLVVLYSVIRIFLKGFFGEPKGYDVTNKANTLGMTTVSIVAVVITVIFGLSADVLYPIIKEGATTFYDPTVYINSVLGGKS</sequence>
<dbReference type="STRING" id="1194526.A284_08980"/>